<organism evidence="2 3">
    <name type="scientific">Oryzias latipes</name>
    <name type="common">Japanese rice fish</name>
    <name type="synonym">Japanese killifish</name>
    <dbReference type="NCBI Taxonomy" id="8090"/>
    <lineage>
        <taxon>Eukaryota</taxon>
        <taxon>Metazoa</taxon>
        <taxon>Chordata</taxon>
        <taxon>Craniata</taxon>
        <taxon>Vertebrata</taxon>
        <taxon>Euteleostomi</taxon>
        <taxon>Actinopterygii</taxon>
        <taxon>Neopterygii</taxon>
        <taxon>Teleostei</taxon>
        <taxon>Neoteleostei</taxon>
        <taxon>Acanthomorphata</taxon>
        <taxon>Ovalentaria</taxon>
        <taxon>Atherinomorphae</taxon>
        <taxon>Beloniformes</taxon>
        <taxon>Adrianichthyidae</taxon>
        <taxon>Oryziinae</taxon>
        <taxon>Oryzias</taxon>
    </lineage>
</organism>
<reference evidence="2" key="4">
    <citation type="submission" date="2025-09" db="UniProtKB">
        <authorList>
            <consortium name="Ensembl"/>
        </authorList>
    </citation>
    <scope>IDENTIFICATION</scope>
    <source>
        <strain evidence="2">HNI</strain>
    </source>
</reference>
<proteinExistence type="predicted"/>
<feature type="signal peptide" evidence="1">
    <location>
        <begin position="1"/>
        <end position="21"/>
    </location>
</feature>
<protein>
    <recommendedName>
        <fullName evidence="4">Chemokine interleukin-8-like domain-containing protein</fullName>
    </recommendedName>
</protein>
<dbReference type="Ensembl" id="ENSORLT00020014275.1">
    <property type="protein sequence ID" value="ENSORLP00020000695.1"/>
    <property type="gene ID" value="ENSORLG00020001401.1"/>
</dbReference>
<evidence type="ECO:0000256" key="1">
    <source>
        <dbReference type="SAM" id="SignalP"/>
    </source>
</evidence>
<reference evidence="2" key="3">
    <citation type="submission" date="2025-08" db="UniProtKB">
        <authorList>
            <consortium name="Ensembl"/>
        </authorList>
    </citation>
    <scope>IDENTIFICATION</scope>
    <source>
        <strain evidence="2">HNI</strain>
    </source>
</reference>
<dbReference type="AlphaFoldDB" id="A0A3P9JX54"/>
<sequence>LRFHSVHYFLALTVLLLSAGSIPDQGVRLCVFSCVGPYEQIKVCVKTPSLCCLRKSVIWLKEVYG</sequence>
<evidence type="ECO:0000313" key="3">
    <source>
        <dbReference type="Proteomes" id="UP000265180"/>
    </source>
</evidence>
<keyword evidence="1" id="KW-0732">Signal</keyword>
<name>A0A3P9JX54_ORYLA</name>
<reference key="1">
    <citation type="journal article" date="2007" name="Nature">
        <title>The medaka draft genome and insights into vertebrate genome evolution.</title>
        <authorList>
            <person name="Kasahara M."/>
            <person name="Naruse K."/>
            <person name="Sasaki S."/>
            <person name="Nakatani Y."/>
            <person name="Qu W."/>
            <person name="Ahsan B."/>
            <person name="Yamada T."/>
            <person name="Nagayasu Y."/>
            <person name="Doi K."/>
            <person name="Kasai Y."/>
            <person name="Jindo T."/>
            <person name="Kobayashi D."/>
            <person name="Shimada A."/>
            <person name="Toyoda A."/>
            <person name="Kuroki Y."/>
            <person name="Fujiyama A."/>
            <person name="Sasaki T."/>
            <person name="Shimizu A."/>
            <person name="Asakawa S."/>
            <person name="Shimizu N."/>
            <person name="Hashimoto S."/>
            <person name="Yang J."/>
            <person name="Lee Y."/>
            <person name="Matsushima K."/>
            <person name="Sugano S."/>
            <person name="Sakaizumi M."/>
            <person name="Narita T."/>
            <person name="Ohishi K."/>
            <person name="Haga S."/>
            <person name="Ohta F."/>
            <person name="Nomoto H."/>
            <person name="Nogata K."/>
            <person name="Morishita T."/>
            <person name="Endo T."/>
            <person name="Shin-I T."/>
            <person name="Takeda H."/>
            <person name="Morishita S."/>
            <person name="Kohara Y."/>
        </authorList>
    </citation>
    <scope>NUCLEOTIDE SEQUENCE [LARGE SCALE GENOMIC DNA]</scope>
    <source>
        <strain>Hd-rR</strain>
    </source>
</reference>
<accession>A0A3P9JX54</accession>
<evidence type="ECO:0008006" key="4">
    <source>
        <dbReference type="Google" id="ProtNLM"/>
    </source>
</evidence>
<reference evidence="2 3" key="2">
    <citation type="submission" date="2017-04" db="EMBL/GenBank/DDBJ databases">
        <title>CpG methylation of centromeres and impact of large insertions on vertebrate speciation.</title>
        <authorList>
            <person name="Ichikawa K."/>
            <person name="Yoshimura J."/>
            <person name="Morishita S."/>
        </authorList>
    </citation>
    <scope>NUCLEOTIDE SEQUENCE</scope>
    <source>
        <strain evidence="2 3">HNI</strain>
    </source>
</reference>
<dbReference type="Proteomes" id="UP000265180">
    <property type="component" value="Chromosome 16"/>
</dbReference>
<feature type="chain" id="PRO_5018121014" description="Chemokine interleukin-8-like domain-containing protein" evidence="1">
    <location>
        <begin position="22"/>
        <end position="65"/>
    </location>
</feature>
<evidence type="ECO:0000313" key="2">
    <source>
        <dbReference type="Ensembl" id="ENSORLP00020000695.1"/>
    </source>
</evidence>